<dbReference type="InterPro" id="IPR014001">
    <property type="entry name" value="Helicase_ATP-bd"/>
</dbReference>
<evidence type="ECO:0000313" key="21">
    <source>
        <dbReference type="EMBL" id="TWR63778.1"/>
    </source>
</evidence>
<dbReference type="InterPro" id="IPR000185">
    <property type="entry name" value="SecA"/>
</dbReference>
<evidence type="ECO:0000256" key="7">
    <source>
        <dbReference type="ARBA" id="ARBA00022723"/>
    </source>
</evidence>
<comment type="subcellular location">
    <subcellularLocation>
        <location evidence="16">Cell membrane</location>
        <topology evidence="16">Peripheral membrane protein</topology>
        <orientation evidence="16">Cytoplasmic side</orientation>
    </subcellularLocation>
    <subcellularLocation>
        <location evidence="16">Cytoplasm</location>
    </subcellularLocation>
    <text evidence="16">Distribution is 50-50.</text>
</comment>
<dbReference type="Proteomes" id="UP000317267">
    <property type="component" value="Unassembled WGS sequence"/>
</dbReference>
<dbReference type="GO" id="GO:0005886">
    <property type="term" value="C:plasma membrane"/>
    <property type="evidence" value="ECO:0007669"/>
    <property type="project" value="UniProtKB-SubCell"/>
</dbReference>
<evidence type="ECO:0000256" key="12">
    <source>
        <dbReference type="ARBA" id="ARBA00022967"/>
    </source>
</evidence>
<dbReference type="Gene3D" id="1.10.3060.10">
    <property type="entry name" value="Helical scaffold and wing domains of SecA"/>
    <property type="match status" value="1"/>
</dbReference>
<evidence type="ECO:0000256" key="2">
    <source>
        <dbReference type="ARBA" id="ARBA00007650"/>
    </source>
</evidence>
<dbReference type="InterPro" id="IPR036670">
    <property type="entry name" value="SecA_X-link_sf"/>
</dbReference>
<keyword evidence="9" id="KW-0862">Zinc</keyword>
<dbReference type="CDD" id="cd17928">
    <property type="entry name" value="DEXDc_SecA"/>
    <property type="match status" value="1"/>
</dbReference>
<dbReference type="Pfam" id="PF02810">
    <property type="entry name" value="SEC-C"/>
    <property type="match status" value="1"/>
</dbReference>
<evidence type="ECO:0000256" key="14">
    <source>
        <dbReference type="ARBA" id="ARBA00023136"/>
    </source>
</evidence>
<dbReference type="AlphaFoldDB" id="A0A1H1BIL8"/>
<comment type="similarity">
    <text evidence="2 16 17">Belongs to the SecA family.</text>
</comment>
<dbReference type="GO" id="GO:0017038">
    <property type="term" value="P:protein import"/>
    <property type="evidence" value="ECO:0007669"/>
    <property type="project" value="InterPro"/>
</dbReference>
<keyword evidence="11 16" id="KW-0653">Protein transport</keyword>
<dbReference type="GO" id="GO:0008564">
    <property type="term" value="F:protein-exporting ATPase activity"/>
    <property type="evidence" value="ECO:0007669"/>
    <property type="project" value="UniProtKB-EC"/>
</dbReference>
<dbReference type="PROSITE" id="PS51196">
    <property type="entry name" value="SECA_MOTOR_DEAD"/>
    <property type="match status" value="1"/>
</dbReference>
<dbReference type="Pfam" id="PF01043">
    <property type="entry name" value="SecA_PP_bind"/>
    <property type="match status" value="1"/>
</dbReference>
<keyword evidence="10 16" id="KW-0067">ATP-binding</keyword>
<keyword evidence="6" id="KW-0997">Cell inner membrane</keyword>
<dbReference type="InterPro" id="IPR014018">
    <property type="entry name" value="SecA_motor_DEAD"/>
</dbReference>
<evidence type="ECO:0000259" key="19">
    <source>
        <dbReference type="PROSITE" id="PS51196"/>
    </source>
</evidence>
<keyword evidence="7" id="KW-0479">Metal-binding</keyword>
<evidence type="ECO:0000256" key="5">
    <source>
        <dbReference type="ARBA" id="ARBA00022490"/>
    </source>
</evidence>
<protein>
    <recommendedName>
        <fullName evidence="16 17">Protein translocase subunit SecA</fullName>
        <ecNumber evidence="16">7.4.2.8</ecNumber>
    </recommendedName>
</protein>
<dbReference type="Gene3D" id="3.90.1440.10">
    <property type="entry name" value="SecA, preprotein cross-linking domain"/>
    <property type="match status" value="1"/>
</dbReference>
<dbReference type="RefSeq" id="WP_090400577.1">
    <property type="nucleotide sequence ID" value="NZ_CAUSAB010000005.1"/>
</dbReference>
<dbReference type="GO" id="GO:0005829">
    <property type="term" value="C:cytosol"/>
    <property type="evidence" value="ECO:0007669"/>
    <property type="project" value="TreeGrafter"/>
</dbReference>
<dbReference type="FunFam" id="3.90.1440.10:FF:000001">
    <property type="entry name" value="Preprotein translocase subunit SecA"/>
    <property type="match status" value="1"/>
</dbReference>
<keyword evidence="12 16" id="KW-1278">Translocase</keyword>
<comment type="function">
    <text evidence="16">Part of the Sec protein translocase complex. Interacts with the SecYEG preprotein conducting channel. Has a central role in coupling the hydrolysis of ATP to the transfer of proteins into and across the cell membrane, serving both as a receptor for the preprotein-SecB complex and as an ATP-driven molecular motor driving the stepwise translocation of polypeptide chains across the membrane.</text>
</comment>
<dbReference type="InterPro" id="IPR011116">
    <property type="entry name" value="SecA_Wing/Scaffold"/>
</dbReference>
<name>A0A1H1BIL8_9PSED</name>
<evidence type="ECO:0000256" key="8">
    <source>
        <dbReference type="ARBA" id="ARBA00022741"/>
    </source>
</evidence>
<evidence type="ECO:0000256" key="6">
    <source>
        <dbReference type="ARBA" id="ARBA00022519"/>
    </source>
</evidence>
<dbReference type="FunFam" id="3.40.50.300:FF:000113">
    <property type="entry name" value="Preprotein translocase subunit SecA"/>
    <property type="match status" value="1"/>
</dbReference>
<dbReference type="SUPFAM" id="SSF52540">
    <property type="entry name" value="P-loop containing nucleoside triphosphate hydrolases"/>
    <property type="match status" value="2"/>
</dbReference>
<keyword evidence="13 16" id="KW-0811">Translocation</keyword>
<evidence type="ECO:0000256" key="16">
    <source>
        <dbReference type="HAMAP-Rule" id="MF_01382"/>
    </source>
</evidence>
<reference evidence="20 22" key="1">
    <citation type="submission" date="2016-10" db="EMBL/GenBank/DDBJ databases">
        <authorList>
            <person name="Varghese N."/>
            <person name="Submissions S."/>
        </authorList>
    </citation>
    <scope>NUCLEOTIDE SEQUENCE [LARGE SCALE GENOMIC DNA]</scope>
    <source>
        <strain evidence="20 22">BS2976</strain>
    </source>
</reference>
<dbReference type="Pfam" id="PF21090">
    <property type="entry name" value="P-loop_SecA"/>
    <property type="match status" value="1"/>
</dbReference>
<evidence type="ECO:0000256" key="4">
    <source>
        <dbReference type="ARBA" id="ARBA00022475"/>
    </source>
</evidence>
<dbReference type="EMBL" id="VFES01000014">
    <property type="protein sequence ID" value="TWR63778.1"/>
    <property type="molecule type" value="Genomic_DNA"/>
</dbReference>
<keyword evidence="3 16" id="KW-0813">Transport</keyword>
<dbReference type="NCBIfam" id="TIGR00963">
    <property type="entry name" value="secA"/>
    <property type="match status" value="1"/>
</dbReference>
<evidence type="ECO:0000256" key="10">
    <source>
        <dbReference type="ARBA" id="ARBA00022840"/>
    </source>
</evidence>
<feature type="binding site" evidence="16">
    <location>
        <position position="87"/>
    </location>
    <ligand>
        <name>ATP</name>
        <dbReference type="ChEBI" id="CHEBI:30616"/>
    </ligand>
</feature>
<keyword evidence="8 16" id="KW-0547">Nucleotide-binding</keyword>
<dbReference type="InterPro" id="IPR004027">
    <property type="entry name" value="SEC_C_motif"/>
</dbReference>
<dbReference type="InterPro" id="IPR011130">
    <property type="entry name" value="SecA_preprotein_X-link_dom"/>
</dbReference>
<accession>A0A1H1BIL8</accession>
<dbReference type="InterPro" id="IPR036266">
    <property type="entry name" value="SecA_Wing/Scaffold_sf"/>
</dbReference>
<evidence type="ECO:0000256" key="1">
    <source>
        <dbReference type="ARBA" id="ARBA00001947"/>
    </source>
</evidence>
<evidence type="ECO:0000256" key="3">
    <source>
        <dbReference type="ARBA" id="ARBA00022448"/>
    </source>
</evidence>
<keyword evidence="14 16" id="KW-0472">Membrane</keyword>
<dbReference type="SMART" id="SM00957">
    <property type="entry name" value="SecA_DEAD"/>
    <property type="match status" value="1"/>
</dbReference>
<comment type="catalytic activity">
    <reaction evidence="15 16">
        <text>ATP + H2O + cellular proteinSide 1 = ADP + phosphate + cellular proteinSide 2.</text>
        <dbReference type="EC" id="7.4.2.8"/>
    </reaction>
</comment>
<dbReference type="Pfam" id="PF07516">
    <property type="entry name" value="SecA_SW"/>
    <property type="match status" value="1"/>
</dbReference>
<dbReference type="SMART" id="SM00958">
    <property type="entry name" value="SecA_PP_bind"/>
    <property type="match status" value="1"/>
</dbReference>
<feature type="domain" description="Helicase ATP-binding" evidence="18">
    <location>
        <begin position="89"/>
        <end position="247"/>
    </location>
</feature>
<dbReference type="GO" id="GO:0006605">
    <property type="term" value="P:protein targeting"/>
    <property type="evidence" value="ECO:0007669"/>
    <property type="project" value="UniProtKB-UniRule"/>
</dbReference>
<dbReference type="InterPro" id="IPR011115">
    <property type="entry name" value="SecA_DEAD"/>
</dbReference>
<evidence type="ECO:0000256" key="9">
    <source>
        <dbReference type="ARBA" id="ARBA00022833"/>
    </source>
</evidence>
<dbReference type="OrthoDB" id="9805579at2"/>
<dbReference type="PANTHER" id="PTHR30612">
    <property type="entry name" value="SECA INNER MEMBRANE COMPONENT OF SEC PROTEIN SECRETION SYSTEM"/>
    <property type="match status" value="1"/>
</dbReference>
<organism evidence="21 23">
    <name type="scientific">Pseudomonas grimontii</name>
    <dbReference type="NCBI Taxonomy" id="129847"/>
    <lineage>
        <taxon>Bacteria</taxon>
        <taxon>Pseudomonadati</taxon>
        <taxon>Pseudomonadota</taxon>
        <taxon>Gammaproteobacteria</taxon>
        <taxon>Pseudomonadales</taxon>
        <taxon>Pseudomonadaceae</taxon>
        <taxon>Pseudomonas</taxon>
    </lineage>
</organism>
<dbReference type="PANTHER" id="PTHR30612:SF0">
    <property type="entry name" value="CHLOROPLAST PROTEIN-TRANSPORTING ATPASE"/>
    <property type="match status" value="1"/>
</dbReference>
<dbReference type="CDD" id="cd18803">
    <property type="entry name" value="SF2_C_secA"/>
    <property type="match status" value="1"/>
</dbReference>
<dbReference type="EC" id="7.4.2.8" evidence="16"/>
<dbReference type="SUPFAM" id="SSF81767">
    <property type="entry name" value="Pre-protein crosslinking domain of SecA"/>
    <property type="match status" value="1"/>
</dbReference>
<feature type="domain" description="SecA family profile" evidence="19">
    <location>
        <begin position="3"/>
        <end position="619"/>
    </location>
</feature>
<dbReference type="GO" id="GO:0043952">
    <property type="term" value="P:protein transport by the Sec complex"/>
    <property type="evidence" value="ECO:0007669"/>
    <property type="project" value="TreeGrafter"/>
</dbReference>
<comment type="subunit">
    <text evidence="16">Monomer and homodimer. Part of the essential Sec protein translocation apparatus which comprises SecA, SecYEG and auxiliary proteins SecDF-YajC and YidC.</text>
</comment>
<evidence type="ECO:0000259" key="18">
    <source>
        <dbReference type="PROSITE" id="PS51192"/>
    </source>
</evidence>
<dbReference type="GO" id="GO:0005524">
    <property type="term" value="F:ATP binding"/>
    <property type="evidence" value="ECO:0007669"/>
    <property type="project" value="UniProtKB-UniRule"/>
</dbReference>
<dbReference type="NCBIfam" id="NF009538">
    <property type="entry name" value="PRK12904.1"/>
    <property type="match status" value="1"/>
</dbReference>
<proteinExistence type="inferred from homology"/>
<evidence type="ECO:0000313" key="20">
    <source>
        <dbReference type="EMBL" id="SDQ51703.1"/>
    </source>
</evidence>
<dbReference type="EMBL" id="FNKM01000002">
    <property type="protein sequence ID" value="SDQ51703.1"/>
    <property type="molecule type" value="Genomic_DNA"/>
</dbReference>
<evidence type="ECO:0000313" key="23">
    <source>
        <dbReference type="Proteomes" id="UP000317267"/>
    </source>
</evidence>
<dbReference type="Pfam" id="PF07517">
    <property type="entry name" value="SecA_DEAD"/>
    <property type="match status" value="1"/>
</dbReference>
<dbReference type="InterPro" id="IPR027417">
    <property type="entry name" value="P-loop_NTPase"/>
</dbReference>
<dbReference type="GO" id="GO:0065002">
    <property type="term" value="P:intracellular protein transmembrane transport"/>
    <property type="evidence" value="ECO:0007669"/>
    <property type="project" value="UniProtKB-UniRule"/>
</dbReference>
<dbReference type="PROSITE" id="PS51192">
    <property type="entry name" value="HELICASE_ATP_BIND_1"/>
    <property type="match status" value="1"/>
</dbReference>
<dbReference type="GO" id="GO:0031522">
    <property type="term" value="C:cell envelope Sec protein transport complex"/>
    <property type="evidence" value="ECO:0007669"/>
    <property type="project" value="UniProtKB-ARBA"/>
</dbReference>
<evidence type="ECO:0000256" key="15">
    <source>
        <dbReference type="ARBA" id="ARBA00034006"/>
    </source>
</evidence>
<feature type="binding site" evidence="16">
    <location>
        <begin position="105"/>
        <end position="109"/>
    </location>
    <ligand>
        <name>ATP</name>
        <dbReference type="ChEBI" id="CHEBI:30616"/>
    </ligand>
</feature>
<dbReference type="InterPro" id="IPR044722">
    <property type="entry name" value="SecA_SF2_C"/>
</dbReference>
<evidence type="ECO:0000256" key="13">
    <source>
        <dbReference type="ARBA" id="ARBA00023010"/>
    </source>
</evidence>
<reference evidence="21 23" key="2">
    <citation type="submission" date="2019-06" db="EMBL/GenBank/DDBJ databases">
        <title>Pseudomonas bimorpha sp. nov. isolated from bovine raw milk and skim milk concentrate.</title>
        <authorList>
            <person name="Hofmann K."/>
            <person name="Huptas C."/>
            <person name="Doll E."/>
            <person name="Scherer S."/>
            <person name="Wenning M."/>
        </authorList>
    </citation>
    <scope>NUCLEOTIDE SEQUENCE [LARGE SCALE GENOMIC DNA]</scope>
    <source>
        <strain evidence="21 23">DSM 17515</strain>
    </source>
</reference>
<keyword evidence="5 16" id="KW-0963">Cytoplasm</keyword>
<dbReference type="FunFam" id="1.10.3060.10:FF:000003">
    <property type="entry name" value="Protein translocase subunit SecA"/>
    <property type="match status" value="1"/>
</dbReference>
<evidence type="ECO:0000256" key="17">
    <source>
        <dbReference type="RuleBase" id="RU003874"/>
    </source>
</evidence>
<dbReference type="FunFam" id="3.40.50.300:FF:000081">
    <property type="entry name" value="Preprotein translocase subunit SecA"/>
    <property type="match status" value="1"/>
</dbReference>
<feature type="binding site" evidence="16">
    <location>
        <position position="512"/>
    </location>
    <ligand>
        <name>ATP</name>
        <dbReference type="ChEBI" id="CHEBI:30616"/>
    </ligand>
</feature>
<comment type="cofactor">
    <cofactor evidence="1">
        <name>Zn(2+)</name>
        <dbReference type="ChEBI" id="CHEBI:29105"/>
    </cofactor>
</comment>
<keyword evidence="22" id="KW-1185">Reference proteome</keyword>
<comment type="caution">
    <text evidence="21">The sequence shown here is derived from an EMBL/GenBank/DDBJ whole genome shotgun (WGS) entry which is preliminary data.</text>
</comment>
<evidence type="ECO:0000256" key="11">
    <source>
        <dbReference type="ARBA" id="ARBA00022927"/>
    </source>
</evidence>
<dbReference type="Proteomes" id="UP000198740">
    <property type="component" value="Unassembled WGS sequence"/>
</dbReference>
<keyword evidence="4 16" id="KW-1003">Cell membrane</keyword>
<gene>
    <name evidence="16 21" type="primary">secA</name>
    <name evidence="21" type="ORF">FIV39_21625</name>
    <name evidence="20" type="ORF">SAMN04490186_0806</name>
</gene>
<dbReference type="Gene3D" id="3.40.50.300">
    <property type="entry name" value="P-loop containing nucleotide triphosphate hydrolases"/>
    <property type="match status" value="2"/>
</dbReference>
<dbReference type="PRINTS" id="PR00906">
    <property type="entry name" value="SECA"/>
</dbReference>
<dbReference type="GO" id="GO:0046872">
    <property type="term" value="F:metal ion binding"/>
    <property type="evidence" value="ECO:0007669"/>
    <property type="project" value="UniProtKB-KW"/>
</dbReference>
<dbReference type="SUPFAM" id="SSF81886">
    <property type="entry name" value="Helical scaffold and wing domains of SecA"/>
    <property type="match status" value="1"/>
</dbReference>
<evidence type="ECO:0000313" key="22">
    <source>
        <dbReference type="Proteomes" id="UP000198740"/>
    </source>
</evidence>
<sequence length="911" mass="102926">MFAPLLKKLFGSKNEREVKRMLKTVQLVNAFEEQMVALSDEQLRAKTEEFKARIAKGETLDKLLPEAFAVAREAGKRVMGMRHFDVQLIGGMTLHEGMIAEMRTGEGKTLVATLGVYLNALSGKGVHVVTVNDYLARRDANWMRPLYEFLGLTVGVVTPFQPPEEKRAAYAADITYGTNNEFGFDYLRDNMAFSMEEKFQRELNFAVIDEVDSILIDEARTPLIISGQAEDSSRLYTEINKLIPRLEQHIEEVEGVVTKEGHFTIDEKTRQVELNEAGHQFVEDMLTQIGLLAEGESLYSAHNLGLLTHVYAGLRAHKLFHRNVEYIVQDGQVVLVDEHTGRTMPGRRLSEGLHQAIEAKEVLNIQAESQTLASTTFQNYFRLYNKLSGMTGTADTEAFEFHQIYGLSVVVIPPNKPLARKDFNDLVFLTAEEKYAAIINDIKDGMAQGRPILVGTATIETSEHVSNLLNKEGIEHKVLNAKFHEKEAEIIAQAGRPGALTIATNMAGRGTDILLGGNWEVEVASLDNPTPEQIAQIKADWQKRHQAVLESGGLQVIASERHESRRIDNQLRGRAGRQGDAGSSRFYLSLEDSLMRIFASDRVKNFMKALGMQSGEAIEHRMVTNAIEKAQRKVEGRNFDIRKQLLEFDDVNNEQRKVIYHMRNTLLAADNIGETIADFRQDVLNATVSAHIPPQSLPEQWDVAGLEAALKSDFGVDLPVQQWLDEDDHLYEETLREKLMTELLAAYNEKEEQASAEALRTFEKQIVLRVLDDLWKDHLSTMDHLRHGIHLRGYAQKNPKQEYKRESFTLFSELLDSIKRDSIRVLSHVQVRREDPVEEEARLRQEAEALAARMQFQHDEAPGLEVPEVLGEEVDVALAQTPVRNDQKLGRNELCYCGSGKKFKHCHGQIE</sequence>
<dbReference type="HAMAP" id="MF_01382">
    <property type="entry name" value="SecA"/>
    <property type="match status" value="1"/>
</dbReference>